<dbReference type="AlphaFoldDB" id="A0A9Q9STS5"/>
<reference evidence="1" key="1">
    <citation type="journal article" date="2017" name="Proc. Natl. Acad. Sci. U.S.A.">
        <title>Comparative genomics uncovers the prolific and distinctive metabolic potential of the cyanobacterial genus Moorea.</title>
        <authorList>
            <person name="Leao T."/>
            <person name="Castelao G."/>
            <person name="Korobeynikov A."/>
            <person name="Monroe E.A."/>
            <person name="Podell S."/>
            <person name="Glukhov E."/>
            <person name="Allen E.E."/>
            <person name="Gerwick W.H."/>
            <person name="Gerwick L."/>
        </authorList>
    </citation>
    <scope>NUCLEOTIDE SEQUENCE</scope>
    <source>
        <strain evidence="1">JHB</strain>
    </source>
</reference>
<dbReference type="EMBL" id="CP017708">
    <property type="protein sequence ID" value="WAN69493.1"/>
    <property type="molecule type" value="Genomic_DNA"/>
</dbReference>
<proteinExistence type="predicted"/>
<organism evidence="1">
    <name type="scientific">Moorena producens (strain JHB)</name>
    <dbReference type="NCBI Taxonomy" id="1454205"/>
    <lineage>
        <taxon>Bacteria</taxon>
        <taxon>Bacillati</taxon>
        <taxon>Cyanobacteriota</taxon>
        <taxon>Cyanophyceae</taxon>
        <taxon>Coleofasciculales</taxon>
        <taxon>Coleofasciculaceae</taxon>
        <taxon>Moorena</taxon>
    </lineage>
</organism>
<dbReference type="Proteomes" id="UP000176944">
    <property type="component" value="Chromosome"/>
</dbReference>
<evidence type="ECO:0000313" key="1">
    <source>
        <dbReference type="EMBL" id="WAN69493.1"/>
    </source>
</evidence>
<name>A0A9Q9STS5_MOOP1</name>
<accession>A0A9Q9STS5</accession>
<reference evidence="1" key="2">
    <citation type="submission" date="2022-10" db="EMBL/GenBank/DDBJ databases">
        <authorList>
            <person name="Ngo T.-E."/>
        </authorList>
    </citation>
    <scope>NUCLEOTIDE SEQUENCE</scope>
    <source>
        <strain evidence="1">JHB</strain>
    </source>
</reference>
<protein>
    <submittedName>
        <fullName evidence="1">Uncharacterized protein</fullName>
    </submittedName>
</protein>
<gene>
    <name evidence="1" type="ORF">BJP36_35975</name>
</gene>
<sequence>MYSKYPGVQQHWFVVESQKPKESDLKQLQKKLSHCNTPLANQTTEIERARVGL</sequence>